<keyword evidence="1" id="KW-1133">Transmembrane helix</keyword>
<dbReference type="PANTHER" id="PTHR36927:SF3">
    <property type="entry name" value="GLUCANS BIOSYNTHESIS PROTEIN C"/>
    <property type="match status" value="1"/>
</dbReference>
<evidence type="ECO:0000259" key="2">
    <source>
        <dbReference type="Pfam" id="PF01757"/>
    </source>
</evidence>
<feature type="transmembrane region" description="Helical" evidence="1">
    <location>
        <begin position="65"/>
        <end position="83"/>
    </location>
</feature>
<gene>
    <name evidence="3" type="ORF">MNBD_ALPHA05-2401</name>
</gene>
<keyword evidence="1" id="KW-0472">Membrane</keyword>
<feature type="transmembrane region" description="Helical" evidence="1">
    <location>
        <begin position="104"/>
        <end position="122"/>
    </location>
</feature>
<feature type="transmembrane region" description="Helical" evidence="1">
    <location>
        <begin position="189"/>
        <end position="214"/>
    </location>
</feature>
<dbReference type="EMBL" id="UOEH01000339">
    <property type="protein sequence ID" value="VAW01483.1"/>
    <property type="molecule type" value="Genomic_DNA"/>
</dbReference>
<reference evidence="3" key="1">
    <citation type="submission" date="2018-06" db="EMBL/GenBank/DDBJ databases">
        <authorList>
            <person name="Zhirakovskaya E."/>
        </authorList>
    </citation>
    <scope>NUCLEOTIDE SEQUENCE</scope>
</reference>
<dbReference type="InterPro" id="IPR050623">
    <property type="entry name" value="Glucan_succinyl_AcylTrfase"/>
</dbReference>
<sequence length="402" mass="45622">MAIADTMSSDGGDFSMPIGRRYDLDWLRVIAFGLLIFYHVGMFYVTWDWHVKSVYAGPAAEPLMLIVNPWRLALLFFISGVAVRFASDKAMSKPRFAASRLFRLGLPILAGMIVIVTPQAYFQLRYSGEIEPGYLAFWADYLKLEQTFSITTPTWNHLWYVVYLLAYILLITPALPLMRRFAEGMGCNFIAKALGGPMRLLLIVPVPFIAYAIFLEPHFPTTHDLVNDWANHAHRFTIFLLGYFAAKNVRFWGSVERALPAAALLVLLIGGGRLYLRANHWDFYVSLFDMGPLMEIVLTLYAWSFIVMLLGLAQRFLNWPSRVLTYLTGAVFCYYILHQTIIVVAGYYLTQLQLGVVSEFTLVLGSTLLGCALGYEFFKRIPLLRVFLGIKAPRQCEVLVTA</sequence>
<feature type="transmembrane region" description="Helical" evidence="1">
    <location>
        <begin position="26"/>
        <end position="45"/>
    </location>
</feature>
<accession>A0A3B0SBZ5</accession>
<proteinExistence type="predicted"/>
<feature type="transmembrane region" description="Helical" evidence="1">
    <location>
        <begin position="158"/>
        <end position="177"/>
    </location>
</feature>
<feature type="transmembrane region" description="Helical" evidence="1">
    <location>
        <begin position="324"/>
        <end position="348"/>
    </location>
</feature>
<feature type="transmembrane region" description="Helical" evidence="1">
    <location>
        <begin position="360"/>
        <end position="378"/>
    </location>
</feature>
<dbReference type="InterPro" id="IPR002656">
    <property type="entry name" value="Acyl_transf_3_dom"/>
</dbReference>
<evidence type="ECO:0000313" key="3">
    <source>
        <dbReference type="EMBL" id="VAW01483.1"/>
    </source>
</evidence>
<feature type="domain" description="Acyltransferase 3" evidence="2">
    <location>
        <begin position="22"/>
        <end position="374"/>
    </location>
</feature>
<feature type="transmembrane region" description="Helical" evidence="1">
    <location>
        <begin position="258"/>
        <end position="276"/>
    </location>
</feature>
<dbReference type="PANTHER" id="PTHR36927">
    <property type="entry name" value="BLR4337 PROTEIN"/>
    <property type="match status" value="1"/>
</dbReference>
<dbReference type="AlphaFoldDB" id="A0A3B0SBZ5"/>
<feature type="transmembrane region" description="Helical" evidence="1">
    <location>
        <begin position="296"/>
        <end position="317"/>
    </location>
</feature>
<organism evidence="3">
    <name type="scientific">hydrothermal vent metagenome</name>
    <dbReference type="NCBI Taxonomy" id="652676"/>
    <lineage>
        <taxon>unclassified sequences</taxon>
        <taxon>metagenomes</taxon>
        <taxon>ecological metagenomes</taxon>
    </lineage>
</organism>
<feature type="transmembrane region" description="Helical" evidence="1">
    <location>
        <begin position="229"/>
        <end position="246"/>
    </location>
</feature>
<name>A0A3B0SBZ5_9ZZZZ</name>
<evidence type="ECO:0000256" key="1">
    <source>
        <dbReference type="SAM" id="Phobius"/>
    </source>
</evidence>
<dbReference type="Pfam" id="PF01757">
    <property type="entry name" value="Acyl_transf_3"/>
    <property type="match status" value="1"/>
</dbReference>
<keyword evidence="1" id="KW-0812">Transmembrane</keyword>
<dbReference type="GO" id="GO:0016747">
    <property type="term" value="F:acyltransferase activity, transferring groups other than amino-acyl groups"/>
    <property type="evidence" value="ECO:0007669"/>
    <property type="project" value="InterPro"/>
</dbReference>
<protein>
    <submittedName>
        <fullName evidence="3">Inner membrane protein</fullName>
    </submittedName>
</protein>